<evidence type="ECO:0000313" key="6">
    <source>
        <dbReference type="EMBL" id="MBB5494886.1"/>
    </source>
</evidence>
<name>A0A840WTF9_9ACTN</name>
<comment type="caution">
    <text evidence="6">The sequence shown here is derived from an EMBL/GenBank/DDBJ whole genome shotgun (WGS) entry which is preliminary data.</text>
</comment>
<dbReference type="InterPro" id="IPR036390">
    <property type="entry name" value="WH_DNA-bd_sf"/>
</dbReference>
<dbReference type="FunFam" id="1.10.10.10:FF:000001">
    <property type="entry name" value="LysR family transcriptional regulator"/>
    <property type="match status" value="1"/>
</dbReference>
<sequence>MLTLDQARAFVAVAEELHFGRAAERLHMTQPPLSRQIQKLEKTLGVTLLLREPRGVSLTAAGEAFRDECHQLLEMADRAPRRAQLIASGRVGLIRLGYTAASSFSVLGPVLARTKEAVPGVAVELHEMVTSQQLEGLRSGAIDIGLARPPFRLEDAASAPLLTEPLVVAVPSGHRLASRGTPVSARELTHEPMITYSPDRAGYFSDLVTDLVEVRADQVTHTAAQILTLVALVGAGHGVALVPCSTRHLGMPGVRMLPLLESPADAVQLHAVWLSSSTNPALHRALPLLREPVDPARPIP</sequence>
<evidence type="ECO:0000256" key="3">
    <source>
        <dbReference type="ARBA" id="ARBA00023125"/>
    </source>
</evidence>
<dbReference type="SUPFAM" id="SSF53850">
    <property type="entry name" value="Periplasmic binding protein-like II"/>
    <property type="match status" value="1"/>
</dbReference>
<dbReference type="PANTHER" id="PTHR30346">
    <property type="entry name" value="TRANSCRIPTIONAL DUAL REGULATOR HCAR-RELATED"/>
    <property type="match status" value="1"/>
</dbReference>
<protein>
    <submittedName>
        <fullName evidence="6">DNA-binding transcriptional LysR family regulator</fullName>
    </submittedName>
</protein>
<dbReference type="InterPro" id="IPR000847">
    <property type="entry name" value="LysR_HTH_N"/>
</dbReference>
<dbReference type="RefSeq" id="WP_184369019.1">
    <property type="nucleotide sequence ID" value="NZ_BAAAKM010000052.1"/>
</dbReference>
<dbReference type="PROSITE" id="PS50931">
    <property type="entry name" value="HTH_LYSR"/>
    <property type="match status" value="1"/>
</dbReference>
<dbReference type="InterPro" id="IPR005119">
    <property type="entry name" value="LysR_subst-bd"/>
</dbReference>
<dbReference type="GO" id="GO:0003700">
    <property type="term" value="F:DNA-binding transcription factor activity"/>
    <property type="evidence" value="ECO:0007669"/>
    <property type="project" value="InterPro"/>
</dbReference>
<dbReference type="GO" id="GO:0032993">
    <property type="term" value="C:protein-DNA complex"/>
    <property type="evidence" value="ECO:0007669"/>
    <property type="project" value="TreeGrafter"/>
</dbReference>
<dbReference type="Pfam" id="PF00126">
    <property type="entry name" value="HTH_1"/>
    <property type="match status" value="1"/>
</dbReference>
<evidence type="ECO:0000256" key="1">
    <source>
        <dbReference type="ARBA" id="ARBA00009437"/>
    </source>
</evidence>
<evidence type="ECO:0000259" key="5">
    <source>
        <dbReference type="PROSITE" id="PS50931"/>
    </source>
</evidence>
<dbReference type="Gene3D" id="3.40.190.10">
    <property type="entry name" value="Periplasmic binding protein-like II"/>
    <property type="match status" value="2"/>
</dbReference>
<proteinExistence type="inferred from homology"/>
<keyword evidence="7" id="KW-1185">Reference proteome</keyword>
<evidence type="ECO:0000256" key="4">
    <source>
        <dbReference type="ARBA" id="ARBA00023163"/>
    </source>
</evidence>
<dbReference type="GO" id="GO:0003677">
    <property type="term" value="F:DNA binding"/>
    <property type="evidence" value="ECO:0007669"/>
    <property type="project" value="UniProtKB-KW"/>
</dbReference>
<keyword evidence="4" id="KW-0804">Transcription</keyword>
<dbReference type="SUPFAM" id="SSF46785">
    <property type="entry name" value="Winged helix' DNA-binding domain"/>
    <property type="match status" value="1"/>
</dbReference>
<dbReference type="PRINTS" id="PR00039">
    <property type="entry name" value="HTHLYSR"/>
</dbReference>
<comment type="similarity">
    <text evidence="1">Belongs to the LysR transcriptional regulatory family.</text>
</comment>
<gene>
    <name evidence="6" type="ORF">HNR07_006023</name>
</gene>
<dbReference type="PANTHER" id="PTHR30346:SF0">
    <property type="entry name" value="HCA OPERON TRANSCRIPTIONAL ACTIVATOR HCAR"/>
    <property type="match status" value="1"/>
</dbReference>
<dbReference type="Proteomes" id="UP000579647">
    <property type="component" value="Unassembled WGS sequence"/>
</dbReference>
<reference evidence="6 7" key="1">
    <citation type="submission" date="2020-08" db="EMBL/GenBank/DDBJ databases">
        <title>Sequencing the genomes of 1000 actinobacteria strains.</title>
        <authorList>
            <person name="Klenk H.-P."/>
        </authorList>
    </citation>
    <scope>NUCLEOTIDE SEQUENCE [LARGE SCALE GENOMIC DNA]</scope>
    <source>
        <strain evidence="6 7">DSM 44598</strain>
    </source>
</reference>
<accession>A0A840WTF9</accession>
<dbReference type="EMBL" id="JACHDO010000001">
    <property type="protein sequence ID" value="MBB5494886.1"/>
    <property type="molecule type" value="Genomic_DNA"/>
</dbReference>
<dbReference type="InterPro" id="IPR036388">
    <property type="entry name" value="WH-like_DNA-bd_sf"/>
</dbReference>
<dbReference type="Pfam" id="PF03466">
    <property type="entry name" value="LysR_substrate"/>
    <property type="match status" value="1"/>
</dbReference>
<dbReference type="Gene3D" id="1.10.10.10">
    <property type="entry name" value="Winged helix-like DNA-binding domain superfamily/Winged helix DNA-binding domain"/>
    <property type="match status" value="1"/>
</dbReference>
<organism evidence="6 7">
    <name type="scientific">Nocardiopsis metallicus</name>
    <dbReference type="NCBI Taxonomy" id="179819"/>
    <lineage>
        <taxon>Bacteria</taxon>
        <taxon>Bacillati</taxon>
        <taxon>Actinomycetota</taxon>
        <taxon>Actinomycetes</taxon>
        <taxon>Streptosporangiales</taxon>
        <taxon>Nocardiopsidaceae</taxon>
        <taxon>Nocardiopsis</taxon>
    </lineage>
</organism>
<evidence type="ECO:0000313" key="7">
    <source>
        <dbReference type="Proteomes" id="UP000579647"/>
    </source>
</evidence>
<keyword evidence="3 6" id="KW-0238">DNA-binding</keyword>
<dbReference type="AlphaFoldDB" id="A0A840WTF9"/>
<keyword evidence="2" id="KW-0805">Transcription regulation</keyword>
<evidence type="ECO:0000256" key="2">
    <source>
        <dbReference type="ARBA" id="ARBA00023015"/>
    </source>
</evidence>
<feature type="domain" description="HTH lysR-type" evidence="5">
    <location>
        <begin position="2"/>
        <end position="59"/>
    </location>
</feature>